<dbReference type="EMBL" id="LR746496">
    <property type="protein sequence ID" value="CAA7603435.1"/>
    <property type="molecule type" value="Genomic_DNA"/>
</dbReference>
<evidence type="ECO:0000259" key="1">
    <source>
        <dbReference type="Pfam" id="PF20442"/>
    </source>
</evidence>
<proteinExistence type="predicted"/>
<organism evidence="2">
    <name type="scientific">Acididesulfobacillus acetoxydans</name>
    <dbReference type="NCBI Taxonomy" id="1561005"/>
    <lineage>
        <taxon>Bacteria</taxon>
        <taxon>Bacillati</taxon>
        <taxon>Bacillota</taxon>
        <taxon>Clostridia</taxon>
        <taxon>Eubacteriales</taxon>
        <taxon>Peptococcaceae</taxon>
        <taxon>Acididesulfobacillus</taxon>
    </lineage>
</organism>
<reference evidence="3" key="1">
    <citation type="submission" date="2014-11" db="EMBL/GenBank/DDBJ databases">
        <authorList>
            <person name="Hornung B.V."/>
        </authorList>
    </citation>
    <scope>NUCLEOTIDE SEQUENCE</scope>
    <source>
        <strain evidence="3">INE</strain>
    </source>
</reference>
<dbReference type="KEGG" id="aacx:DEACI_4258"/>
<keyword evidence="4" id="KW-1185">Reference proteome</keyword>
<evidence type="ECO:0000313" key="4">
    <source>
        <dbReference type="Proteomes" id="UP001071230"/>
    </source>
</evidence>
<gene>
    <name evidence="3" type="ORF">DEACI_1608</name>
    <name evidence="2" type="ORF">DEACI_4258</name>
</gene>
<dbReference type="InterPro" id="IPR046838">
    <property type="entry name" value="BrxL_N"/>
</dbReference>
<dbReference type="Pfam" id="PF20442">
    <property type="entry name" value="BrxL_N"/>
    <property type="match status" value="1"/>
</dbReference>
<dbReference type="GO" id="GO:0006508">
    <property type="term" value="P:proteolysis"/>
    <property type="evidence" value="ECO:0007669"/>
    <property type="project" value="UniProtKB-KW"/>
</dbReference>
<dbReference type="Proteomes" id="UP000836597">
    <property type="component" value="Chromosome"/>
</dbReference>
<accession>A0A8S0Y4Y5</accession>
<feature type="domain" description="BREX system Lon protease-like BrxL N-terminal" evidence="1">
    <location>
        <begin position="25"/>
        <end position="58"/>
    </location>
</feature>
<protein>
    <submittedName>
        <fullName evidence="3">ATP-dependent Lon protease</fullName>
    </submittedName>
</protein>
<reference evidence="2" key="2">
    <citation type="submission" date="2020-01" db="EMBL/GenBank/DDBJ databases">
        <authorList>
            <person name="Hornung B."/>
        </authorList>
    </citation>
    <scope>NUCLEOTIDE SEQUENCE</scope>
    <source>
        <strain evidence="2">PacBioINE</strain>
    </source>
</reference>
<keyword evidence="3" id="KW-0378">Hydrolase</keyword>
<evidence type="ECO:0000313" key="3">
    <source>
        <dbReference type="EMBL" id="CEJ07150.1"/>
    </source>
</evidence>
<evidence type="ECO:0000313" key="2">
    <source>
        <dbReference type="EMBL" id="CAA7603435.1"/>
    </source>
</evidence>
<dbReference type="GO" id="GO:0008233">
    <property type="term" value="F:peptidase activity"/>
    <property type="evidence" value="ECO:0007669"/>
    <property type="project" value="UniProtKB-KW"/>
</dbReference>
<name>A0A8S0Y4Y5_9FIRM</name>
<dbReference type="AlphaFoldDB" id="A0A8S0Y4Y5"/>
<sequence length="135" mass="15639">MDLENVSYTTETDDANEIIYRKLREHFYGKIVRKDLTKEGANVPVYVLEFLLRECGSRKARTMAAWCGEGGKVRGLPTFDKMDVERFSGRKAVPRIECFRKYHVSPGRTHRNTLPTAASQGFFSQKRLTKEQYIK</sequence>
<dbReference type="Proteomes" id="UP001071230">
    <property type="component" value="Unassembled WGS sequence"/>
</dbReference>
<keyword evidence="3" id="KW-0645">Protease</keyword>
<dbReference type="EMBL" id="CDGJ01000040">
    <property type="protein sequence ID" value="CEJ07150.1"/>
    <property type="molecule type" value="Genomic_DNA"/>
</dbReference>